<name>A0A8X8XJX4_SALSN</name>
<dbReference type="InterPro" id="IPR050425">
    <property type="entry name" value="NAD(P)_dehydrat-like"/>
</dbReference>
<organism evidence="4">
    <name type="scientific">Salvia splendens</name>
    <name type="common">Scarlet sage</name>
    <dbReference type="NCBI Taxonomy" id="180675"/>
    <lineage>
        <taxon>Eukaryota</taxon>
        <taxon>Viridiplantae</taxon>
        <taxon>Streptophyta</taxon>
        <taxon>Embryophyta</taxon>
        <taxon>Tracheophyta</taxon>
        <taxon>Spermatophyta</taxon>
        <taxon>Magnoliopsida</taxon>
        <taxon>eudicotyledons</taxon>
        <taxon>Gunneridae</taxon>
        <taxon>Pentapetalae</taxon>
        <taxon>asterids</taxon>
        <taxon>lamiids</taxon>
        <taxon>Lamiales</taxon>
        <taxon>Lamiaceae</taxon>
        <taxon>Nepetoideae</taxon>
        <taxon>Mentheae</taxon>
        <taxon>Salviinae</taxon>
        <taxon>Salvia</taxon>
        <taxon>Salvia subgen. Calosphace</taxon>
        <taxon>core Calosphace</taxon>
    </lineage>
</organism>
<dbReference type="Gene3D" id="3.40.50.720">
    <property type="entry name" value="NAD(P)-binding Rossmann-like Domain"/>
    <property type="match status" value="1"/>
</dbReference>
<proteinExistence type="predicted"/>
<dbReference type="GO" id="GO:0016616">
    <property type="term" value="F:oxidoreductase activity, acting on the CH-OH group of donors, NAD or NADP as acceptor"/>
    <property type="evidence" value="ECO:0007669"/>
    <property type="project" value="TreeGrafter"/>
</dbReference>
<dbReference type="FunFam" id="3.40.50.720:FF:000219">
    <property type="entry name" value="Cinnamoyl-CoA reductase 1"/>
    <property type="match status" value="1"/>
</dbReference>
<sequence>MADKIGEVVCVTGASGFIGSWIVQLLLRRGYSVRATVKNLGDERETKHLEAIEGADSRLRLFQIDLLDYDSIAAAVTGAAGVFHVASPCIIDQVDDPQRELLDPAVKGTLNVLTAAKNLNVRRVVVTSSISAMIASSDTLADVGEDSWVDDDYCRQNGIWYPLSKALAEKAAWKFAEEHGLDIVVVNPGMVVGPLLPPALNSSMQLMVRVLQGHNFNERFFMALVHVKDVALAHILLYENTSAAGRHLCVESLSRYDEFAEQMDRAYPEYKLPRSSKEKQHGSAKSEAALKKLIDLGVKYTPMDQIVKDAIESLRRKGYIS</sequence>
<protein>
    <recommendedName>
        <fullName evidence="3">NAD-dependent epimerase/dehydratase domain-containing protein</fullName>
    </recommendedName>
</protein>
<evidence type="ECO:0000256" key="1">
    <source>
        <dbReference type="ARBA" id="ARBA00022857"/>
    </source>
</evidence>
<dbReference type="CDD" id="cd08958">
    <property type="entry name" value="FR_SDR_e"/>
    <property type="match status" value="1"/>
</dbReference>
<dbReference type="EMBL" id="PNBA02000008">
    <property type="protein sequence ID" value="KAG6415386.1"/>
    <property type="molecule type" value="Genomic_DNA"/>
</dbReference>
<gene>
    <name evidence="4" type="ORF">SASPL_122797</name>
</gene>
<evidence type="ECO:0000313" key="4">
    <source>
        <dbReference type="EMBL" id="KAG6415386.1"/>
    </source>
</evidence>
<evidence type="ECO:0000259" key="3">
    <source>
        <dbReference type="Pfam" id="PF01370"/>
    </source>
</evidence>
<evidence type="ECO:0000256" key="2">
    <source>
        <dbReference type="ARBA" id="ARBA00023002"/>
    </source>
</evidence>
<keyword evidence="2" id="KW-0560">Oxidoreductase</keyword>
<reference evidence="4" key="2">
    <citation type="submission" date="2020-08" db="EMBL/GenBank/DDBJ databases">
        <title>Plant Genome Project.</title>
        <authorList>
            <person name="Zhang R.-G."/>
        </authorList>
    </citation>
    <scope>NUCLEOTIDE SEQUENCE</scope>
    <source>
        <strain evidence="4">Huo1</strain>
        <tissue evidence="4">Leaf</tissue>
    </source>
</reference>
<keyword evidence="1" id="KW-0521">NADP</keyword>
<dbReference type="OrthoDB" id="883495at2759"/>
<dbReference type="InterPro" id="IPR036291">
    <property type="entry name" value="NAD(P)-bd_dom_sf"/>
</dbReference>
<dbReference type="SUPFAM" id="SSF51735">
    <property type="entry name" value="NAD(P)-binding Rossmann-fold domains"/>
    <property type="match status" value="1"/>
</dbReference>
<dbReference type="AlphaFoldDB" id="A0A8X8XJX4"/>
<dbReference type="PANTHER" id="PTHR10366">
    <property type="entry name" value="NAD DEPENDENT EPIMERASE/DEHYDRATASE"/>
    <property type="match status" value="1"/>
</dbReference>
<feature type="domain" description="NAD-dependent epimerase/dehydratase" evidence="3">
    <location>
        <begin position="9"/>
        <end position="243"/>
    </location>
</feature>
<dbReference type="PANTHER" id="PTHR10366:SF369">
    <property type="entry name" value="CINNAMOYL-COA REDUCTASE-LIKE PROTEIN"/>
    <property type="match status" value="1"/>
</dbReference>
<reference evidence="4" key="1">
    <citation type="submission" date="2018-01" db="EMBL/GenBank/DDBJ databases">
        <authorList>
            <person name="Mao J.F."/>
        </authorList>
    </citation>
    <scope>NUCLEOTIDE SEQUENCE</scope>
    <source>
        <strain evidence="4">Huo1</strain>
        <tissue evidence="4">Leaf</tissue>
    </source>
</reference>
<dbReference type="Proteomes" id="UP000298416">
    <property type="component" value="Unassembled WGS sequence"/>
</dbReference>
<comment type="caution">
    <text evidence="4">The sequence shown here is derived from an EMBL/GenBank/DDBJ whole genome shotgun (WGS) entry which is preliminary data.</text>
</comment>
<dbReference type="Pfam" id="PF01370">
    <property type="entry name" value="Epimerase"/>
    <property type="match status" value="1"/>
</dbReference>
<evidence type="ECO:0000313" key="5">
    <source>
        <dbReference type="Proteomes" id="UP000298416"/>
    </source>
</evidence>
<accession>A0A8X8XJX4</accession>
<dbReference type="InterPro" id="IPR001509">
    <property type="entry name" value="Epimerase_deHydtase"/>
</dbReference>
<keyword evidence="5" id="KW-1185">Reference proteome</keyword>